<comment type="function">
    <text evidence="14">Carrier of the growing fatty acid chain in fatty acid biosynthesis.</text>
</comment>
<dbReference type="PANTHER" id="PTHR20863">
    <property type="entry name" value="ACYL CARRIER PROTEIN"/>
    <property type="match status" value="1"/>
</dbReference>
<evidence type="ECO:0000259" key="15">
    <source>
        <dbReference type="PROSITE" id="PS50075"/>
    </source>
</evidence>
<dbReference type="EMBL" id="NCKU01001739">
    <property type="protein sequence ID" value="RWS11369.1"/>
    <property type="molecule type" value="Genomic_DNA"/>
</dbReference>
<reference evidence="16 17" key="1">
    <citation type="journal article" date="2018" name="Gigascience">
        <title>Genomes of trombidid mites reveal novel predicted allergens and laterally-transferred genes associated with secondary metabolism.</title>
        <authorList>
            <person name="Dong X."/>
            <person name="Chaisiri K."/>
            <person name="Xia D."/>
            <person name="Armstrong S.D."/>
            <person name="Fang Y."/>
            <person name="Donnelly M.J."/>
            <person name="Kadowaki T."/>
            <person name="McGarry J.W."/>
            <person name="Darby A.C."/>
            <person name="Makepeace B.L."/>
        </authorList>
    </citation>
    <scope>NUCLEOTIDE SEQUENCE [LARGE SCALE GENOMIC DNA]</scope>
    <source>
        <strain evidence="16">UoL-WK</strain>
    </source>
</reference>
<evidence type="ECO:0000256" key="7">
    <source>
        <dbReference type="ARBA" id="ARBA00022660"/>
    </source>
</evidence>
<dbReference type="PANTHER" id="PTHR20863:SF28">
    <property type="entry name" value="ACYL CARRIER PROTEIN, MITOCHONDRIAL"/>
    <property type="match status" value="1"/>
</dbReference>
<keyword evidence="6" id="KW-0597">Phosphoprotein</keyword>
<keyword evidence="4 14" id="KW-0596">Phosphopantetheine</keyword>
<evidence type="ECO:0000256" key="11">
    <source>
        <dbReference type="ARBA" id="ARBA00023098"/>
    </source>
</evidence>
<comment type="subcellular location">
    <subcellularLocation>
        <location evidence="1">Mitochondrion</location>
    </subcellularLocation>
</comment>
<accession>A0A443R7Y0</accession>
<dbReference type="STRING" id="1965070.A0A443R7Y0"/>
<keyword evidence="11" id="KW-0443">Lipid metabolism</keyword>
<keyword evidence="5 14" id="KW-0444">Lipid biosynthesis</keyword>
<keyword evidence="7" id="KW-0679">Respiratory chain</keyword>
<evidence type="ECO:0000256" key="10">
    <source>
        <dbReference type="ARBA" id="ARBA00022982"/>
    </source>
</evidence>
<evidence type="ECO:0000256" key="12">
    <source>
        <dbReference type="ARBA" id="ARBA00023128"/>
    </source>
</evidence>
<evidence type="ECO:0000256" key="1">
    <source>
        <dbReference type="ARBA" id="ARBA00004173"/>
    </source>
</evidence>
<proteinExistence type="inferred from homology"/>
<evidence type="ECO:0000313" key="17">
    <source>
        <dbReference type="Proteomes" id="UP000285301"/>
    </source>
</evidence>
<protein>
    <recommendedName>
        <fullName evidence="14">Acyl carrier protein</fullName>
    </recommendedName>
</protein>
<dbReference type="Proteomes" id="UP000285301">
    <property type="component" value="Unassembled WGS sequence"/>
</dbReference>
<comment type="caution">
    <text evidence="16">The sequence shown here is derived from an EMBL/GenBank/DDBJ whole genome shotgun (WGS) entry which is preliminary data.</text>
</comment>
<dbReference type="InterPro" id="IPR003231">
    <property type="entry name" value="ACP"/>
</dbReference>
<keyword evidence="12" id="KW-0496">Mitochondrion</keyword>
<keyword evidence="8" id="KW-0276">Fatty acid metabolism</keyword>
<evidence type="ECO:0000313" key="16">
    <source>
        <dbReference type="EMBL" id="RWS11369.1"/>
    </source>
</evidence>
<dbReference type="NCBIfam" id="NF002148">
    <property type="entry name" value="PRK00982.1-2"/>
    <property type="match status" value="1"/>
</dbReference>
<evidence type="ECO:0000256" key="8">
    <source>
        <dbReference type="ARBA" id="ARBA00022832"/>
    </source>
</evidence>
<dbReference type="GO" id="GO:0031966">
    <property type="term" value="C:mitochondrial membrane"/>
    <property type="evidence" value="ECO:0007669"/>
    <property type="project" value="UniProtKB-ARBA"/>
</dbReference>
<evidence type="ECO:0000256" key="6">
    <source>
        <dbReference type="ARBA" id="ARBA00022553"/>
    </source>
</evidence>
<sequence length="149" mass="17414">MESKRQFGTGGMRPPRKAIDQNVLTERILSLCRQYDKIDATKSTFGGLMLNSTRNYGHKPPLTYDFIRERIMLVLKLYDKIDPEKLTLDSHFMDDLGLDSLDHVEVIMAVEDEFGFEIPDRDAEKLLRPRDILKYVSDKEEAYEDLQQR</sequence>
<dbReference type="InterPro" id="IPR009081">
    <property type="entry name" value="PP-bd_ACP"/>
</dbReference>
<evidence type="ECO:0000256" key="5">
    <source>
        <dbReference type="ARBA" id="ARBA00022516"/>
    </source>
</evidence>
<dbReference type="OrthoDB" id="448946at2759"/>
<dbReference type="Pfam" id="PF00550">
    <property type="entry name" value="PP-binding"/>
    <property type="match status" value="1"/>
</dbReference>
<dbReference type="PROSITE" id="PS50075">
    <property type="entry name" value="CARRIER"/>
    <property type="match status" value="1"/>
</dbReference>
<name>A0A443R7Y0_9ACAR</name>
<feature type="domain" description="Carrier" evidence="15">
    <location>
        <begin position="65"/>
        <end position="140"/>
    </location>
</feature>
<dbReference type="SUPFAM" id="SSF47336">
    <property type="entry name" value="ACP-like"/>
    <property type="match status" value="1"/>
</dbReference>
<keyword evidence="17" id="KW-1185">Reference proteome</keyword>
<evidence type="ECO:0000256" key="13">
    <source>
        <dbReference type="ARBA" id="ARBA00023160"/>
    </source>
</evidence>
<comment type="similarity">
    <text evidence="2">Belongs to the acyl carrier protein (ACP) family.</text>
</comment>
<dbReference type="FunFam" id="1.10.1200.10:FF:000008">
    <property type="entry name" value="Acyl carrier protein"/>
    <property type="match status" value="1"/>
</dbReference>
<dbReference type="GO" id="GO:0000035">
    <property type="term" value="F:acyl binding"/>
    <property type="evidence" value="ECO:0007669"/>
    <property type="project" value="TreeGrafter"/>
</dbReference>
<dbReference type="InterPro" id="IPR036736">
    <property type="entry name" value="ACP-like_sf"/>
</dbReference>
<dbReference type="GO" id="GO:0000036">
    <property type="term" value="F:acyl carrier activity"/>
    <property type="evidence" value="ECO:0007669"/>
    <property type="project" value="TreeGrafter"/>
</dbReference>
<evidence type="ECO:0000256" key="14">
    <source>
        <dbReference type="RuleBase" id="RU000722"/>
    </source>
</evidence>
<organism evidence="16 17">
    <name type="scientific">Dinothrombium tinctorium</name>
    <dbReference type="NCBI Taxonomy" id="1965070"/>
    <lineage>
        <taxon>Eukaryota</taxon>
        <taxon>Metazoa</taxon>
        <taxon>Ecdysozoa</taxon>
        <taxon>Arthropoda</taxon>
        <taxon>Chelicerata</taxon>
        <taxon>Arachnida</taxon>
        <taxon>Acari</taxon>
        <taxon>Acariformes</taxon>
        <taxon>Trombidiformes</taxon>
        <taxon>Prostigmata</taxon>
        <taxon>Anystina</taxon>
        <taxon>Parasitengona</taxon>
        <taxon>Trombidioidea</taxon>
        <taxon>Trombidiidae</taxon>
        <taxon>Dinothrombium</taxon>
    </lineage>
</organism>
<keyword evidence="13 14" id="KW-0275">Fatty acid biosynthesis</keyword>
<dbReference type="Gene3D" id="1.10.1200.10">
    <property type="entry name" value="ACP-like"/>
    <property type="match status" value="1"/>
</dbReference>
<keyword evidence="3" id="KW-0813">Transport</keyword>
<dbReference type="AlphaFoldDB" id="A0A443R7Y0"/>
<evidence type="ECO:0000256" key="4">
    <source>
        <dbReference type="ARBA" id="ARBA00022450"/>
    </source>
</evidence>
<gene>
    <name evidence="16" type="ORF">B4U79_12862</name>
</gene>
<evidence type="ECO:0000256" key="2">
    <source>
        <dbReference type="ARBA" id="ARBA00010930"/>
    </source>
</evidence>
<evidence type="ECO:0000256" key="9">
    <source>
        <dbReference type="ARBA" id="ARBA00022946"/>
    </source>
</evidence>
<dbReference type="HAMAP" id="MF_01217">
    <property type="entry name" value="Acyl_carrier"/>
    <property type="match status" value="1"/>
</dbReference>
<keyword evidence="10" id="KW-0249">Electron transport</keyword>
<dbReference type="GO" id="GO:0045271">
    <property type="term" value="C:respiratory chain complex I"/>
    <property type="evidence" value="ECO:0007669"/>
    <property type="project" value="UniProtKB-ARBA"/>
</dbReference>
<keyword evidence="9" id="KW-0809">Transit peptide</keyword>
<evidence type="ECO:0000256" key="3">
    <source>
        <dbReference type="ARBA" id="ARBA00022448"/>
    </source>
</evidence>